<dbReference type="PANTHER" id="PTHR36340:SF1">
    <property type="entry name" value="NAD(P)H DEHYDROGENASE SUBUNIT CRR3, CHLOROPLASTIC-RELATED"/>
    <property type="match status" value="1"/>
</dbReference>
<dbReference type="GO" id="GO:0009535">
    <property type="term" value="C:chloroplast thylakoid membrane"/>
    <property type="evidence" value="ECO:0007669"/>
    <property type="project" value="InterPro"/>
</dbReference>
<dbReference type="Proteomes" id="UP000554482">
    <property type="component" value="Unassembled WGS sequence"/>
</dbReference>
<dbReference type="PROSITE" id="PS51257">
    <property type="entry name" value="PROKAR_LIPOPROTEIN"/>
    <property type="match status" value="1"/>
</dbReference>
<evidence type="ECO:0000313" key="2">
    <source>
        <dbReference type="EMBL" id="KAF5208093.1"/>
    </source>
</evidence>
<gene>
    <name evidence="2" type="ORF">FRX31_002315</name>
</gene>
<proteinExistence type="predicted"/>
<dbReference type="InterPro" id="IPR038931">
    <property type="entry name" value="CRR3"/>
</dbReference>
<organism evidence="2 3">
    <name type="scientific">Thalictrum thalictroides</name>
    <name type="common">Rue-anemone</name>
    <name type="synonym">Anemone thalictroides</name>
    <dbReference type="NCBI Taxonomy" id="46969"/>
    <lineage>
        <taxon>Eukaryota</taxon>
        <taxon>Viridiplantae</taxon>
        <taxon>Streptophyta</taxon>
        <taxon>Embryophyta</taxon>
        <taxon>Tracheophyta</taxon>
        <taxon>Spermatophyta</taxon>
        <taxon>Magnoliopsida</taxon>
        <taxon>Ranunculales</taxon>
        <taxon>Ranunculaceae</taxon>
        <taxon>Thalictroideae</taxon>
        <taxon>Thalictrum</taxon>
    </lineage>
</organism>
<feature type="transmembrane region" description="Helical" evidence="1">
    <location>
        <begin position="104"/>
        <end position="127"/>
    </location>
</feature>
<name>A0A7J6XEZ3_THATH</name>
<dbReference type="EMBL" id="JABWDY010000456">
    <property type="protein sequence ID" value="KAF5208093.1"/>
    <property type="molecule type" value="Genomic_DNA"/>
</dbReference>
<keyword evidence="3" id="KW-1185">Reference proteome</keyword>
<dbReference type="AlphaFoldDB" id="A0A7J6XEZ3"/>
<dbReference type="OrthoDB" id="786513at2759"/>
<dbReference type="GO" id="GO:0010598">
    <property type="term" value="C:NAD(P)H dehydrogenase complex (plastoquinone)"/>
    <property type="evidence" value="ECO:0007669"/>
    <property type="project" value="InterPro"/>
</dbReference>
<sequence length="149" mass="16260">MKCNLKNFSLGCELECPSNTCQNGLISCTQTVCTSLIAEEIMSCLNSRVRNATQGSGEKPTLFDLMSNTPINQPEGPIEKKLRETGEWIIGATEGPSRSAGQEILMTVCLKILPVWLLFLLIASGLFKLPFNNPALEDLIMPPDESDIA</sequence>
<comment type="caution">
    <text evidence="2">The sequence shown here is derived from an EMBL/GenBank/DDBJ whole genome shotgun (WGS) entry which is preliminary data.</text>
</comment>
<dbReference type="GO" id="GO:0009773">
    <property type="term" value="P:photosynthetic electron transport in photosystem I"/>
    <property type="evidence" value="ECO:0007669"/>
    <property type="project" value="InterPro"/>
</dbReference>
<reference evidence="2 3" key="1">
    <citation type="submission" date="2020-06" db="EMBL/GenBank/DDBJ databases">
        <title>Transcriptomic and genomic resources for Thalictrum thalictroides and T. hernandezii: Facilitating candidate gene discovery in an emerging model plant lineage.</title>
        <authorList>
            <person name="Arias T."/>
            <person name="Riano-Pachon D.M."/>
            <person name="Di Stilio V.S."/>
        </authorList>
    </citation>
    <scope>NUCLEOTIDE SEQUENCE [LARGE SCALE GENOMIC DNA]</scope>
    <source>
        <strain evidence="3">cv. WT478/WT964</strain>
        <tissue evidence="2">Leaves</tissue>
    </source>
</reference>
<protein>
    <submittedName>
        <fullName evidence="2">Chlororespiratory reduction</fullName>
    </submittedName>
</protein>
<accession>A0A7J6XEZ3</accession>
<keyword evidence="1" id="KW-0812">Transmembrane</keyword>
<keyword evidence="1" id="KW-1133">Transmembrane helix</keyword>
<keyword evidence="1" id="KW-0472">Membrane</keyword>
<dbReference type="PANTHER" id="PTHR36340">
    <property type="entry name" value="NAD(P)H DEHYDROGENASE SUBUNIT CRR3, CHLOROPLASTIC-RELATED"/>
    <property type="match status" value="1"/>
</dbReference>
<evidence type="ECO:0000313" key="3">
    <source>
        <dbReference type="Proteomes" id="UP000554482"/>
    </source>
</evidence>
<evidence type="ECO:0000256" key="1">
    <source>
        <dbReference type="SAM" id="Phobius"/>
    </source>
</evidence>